<comment type="caution">
    <text evidence="1">The sequence shown here is derived from an EMBL/GenBank/DDBJ whole genome shotgun (WGS) entry which is preliminary data.</text>
</comment>
<evidence type="ECO:0000313" key="2">
    <source>
        <dbReference type="Proteomes" id="UP000262882"/>
    </source>
</evidence>
<proteinExistence type="predicted"/>
<gene>
    <name evidence="1" type="ORF">D0T12_07065</name>
</gene>
<dbReference type="AlphaFoldDB" id="A0A372GLU5"/>
<sequence length="97" mass="10771">MVVLGPDLFQTFRVLLGECVLLYSALTANSSSPKFLTASLLLVPLLQAETLTLISSTPARQDTIERPRDPLTRLHPQTRSLTRAPAIQVIDRHGKRH</sequence>
<reference evidence="1 2" key="1">
    <citation type="submission" date="2018-08" db="EMBL/GenBank/DDBJ databases">
        <title>Actinomadura spongicola sp. nov., isolated from marine sponge Leucetta chagosensis.</title>
        <authorList>
            <person name="Li L."/>
            <person name="Lin H.W."/>
        </authorList>
    </citation>
    <scope>NUCLEOTIDE SEQUENCE [LARGE SCALE GENOMIC DNA]</scope>
    <source>
        <strain evidence="1 2">LHW52907</strain>
    </source>
</reference>
<keyword evidence="2" id="KW-1185">Reference proteome</keyword>
<evidence type="ECO:0000313" key="1">
    <source>
        <dbReference type="EMBL" id="RFS86350.1"/>
    </source>
</evidence>
<accession>A0A372GLU5</accession>
<name>A0A372GLU5_9ACTN</name>
<dbReference type="EMBL" id="QVNQ01000002">
    <property type="protein sequence ID" value="RFS86350.1"/>
    <property type="molecule type" value="Genomic_DNA"/>
</dbReference>
<organism evidence="1 2">
    <name type="scientific">Actinomadura spongiicola</name>
    <dbReference type="NCBI Taxonomy" id="2303421"/>
    <lineage>
        <taxon>Bacteria</taxon>
        <taxon>Bacillati</taxon>
        <taxon>Actinomycetota</taxon>
        <taxon>Actinomycetes</taxon>
        <taxon>Streptosporangiales</taxon>
        <taxon>Thermomonosporaceae</taxon>
        <taxon>Actinomadura</taxon>
    </lineage>
</organism>
<protein>
    <submittedName>
        <fullName evidence="1">Uncharacterized protein</fullName>
    </submittedName>
</protein>
<dbReference type="Proteomes" id="UP000262882">
    <property type="component" value="Unassembled WGS sequence"/>
</dbReference>